<feature type="transmembrane region" description="Helical" evidence="1">
    <location>
        <begin position="134"/>
        <end position="153"/>
    </location>
</feature>
<sequence>MRPPHYLINVKKKSNARSDSVSFFLQSIVERERLIQDMAVSSVGRGGSWRLLCEVKPQIQLPNTPLFLQTSKPRRSCSIVARALDPKTREAQNSTTSQEEDLWYVAKLGAGSFVGAAVIKYGSALFPQITTPNLVLALTIISTPVLVAIILLINQSRLNS</sequence>
<evidence type="ECO:0000313" key="2">
    <source>
        <dbReference type="EMBL" id="KAK7261945.1"/>
    </source>
</evidence>
<name>A0AAN9EVF7_CROPI</name>
<gene>
    <name evidence="2" type="ORF">RIF29_28269</name>
</gene>
<evidence type="ECO:0000313" key="3">
    <source>
        <dbReference type="Proteomes" id="UP001372338"/>
    </source>
</evidence>
<dbReference type="PANTHER" id="PTHR37224">
    <property type="entry name" value="OS02G0804400 PROTEIN"/>
    <property type="match status" value="1"/>
</dbReference>
<organism evidence="2 3">
    <name type="scientific">Crotalaria pallida</name>
    <name type="common">Smooth rattlebox</name>
    <name type="synonym">Crotalaria striata</name>
    <dbReference type="NCBI Taxonomy" id="3830"/>
    <lineage>
        <taxon>Eukaryota</taxon>
        <taxon>Viridiplantae</taxon>
        <taxon>Streptophyta</taxon>
        <taxon>Embryophyta</taxon>
        <taxon>Tracheophyta</taxon>
        <taxon>Spermatophyta</taxon>
        <taxon>Magnoliopsida</taxon>
        <taxon>eudicotyledons</taxon>
        <taxon>Gunneridae</taxon>
        <taxon>Pentapetalae</taxon>
        <taxon>rosids</taxon>
        <taxon>fabids</taxon>
        <taxon>Fabales</taxon>
        <taxon>Fabaceae</taxon>
        <taxon>Papilionoideae</taxon>
        <taxon>50 kb inversion clade</taxon>
        <taxon>genistoids sensu lato</taxon>
        <taxon>core genistoids</taxon>
        <taxon>Crotalarieae</taxon>
        <taxon>Crotalaria</taxon>
    </lineage>
</organism>
<dbReference type="EMBL" id="JAYWIO010000005">
    <property type="protein sequence ID" value="KAK7261945.1"/>
    <property type="molecule type" value="Genomic_DNA"/>
</dbReference>
<keyword evidence="1" id="KW-0812">Transmembrane</keyword>
<keyword evidence="3" id="KW-1185">Reference proteome</keyword>
<keyword evidence="1" id="KW-1133">Transmembrane helix</keyword>
<dbReference type="AlphaFoldDB" id="A0AAN9EVF7"/>
<keyword evidence="1" id="KW-0472">Membrane</keyword>
<protein>
    <submittedName>
        <fullName evidence="2">Uncharacterized protein</fullName>
    </submittedName>
</protein>
<feature type="transmembrane region" description="Helical" evidence="1">
    <location>
        <begin position="102"/>
        <end position="122"/>
    </location>
</feature>
<accession>A0AAN9EVF7</accession>
<proteinExistence type="predicted"/>
<reference evidence="2 3" key="1">
    <citation type="submission" date="2024-01" db="EMBL/GenBank/DDBJ databases">
        <title>The genomes of 5 underutilized Papilionoideae crops provide insights into root nodulation and disease resistanc.</title>
        <authorList>
            <person name="Yuan L."/>
        </authorList>
    </citation>
    <scope>NUCLEOTIDE SEQUENCE [LARGE SCALE GENOMIC DNA]</scope>
    <source>
        <strain evidence="2">ZHUSHIDOU_FW_LH</strain>
        <tissue evidence="2">Leaf</tissue>
    </source>
</reference>
<dbReference type="Proteomes" id="UP001372338">
    <property type="component" value="Unassembled WGS sequence"/>
</dbReference>
<comment type="caution">
    <text evidence="2">The sequence shown here is derived from an EMBL/GenBank/DDBJ whole genome shotgun (WGS) entry which is preliminary data.</text>
</comment>
<evidence type="ECO:0000256" key="1">
    <source>
        <dbReference type="SAM" id="Phobius"/>
    </source>
</evidence>